<dbReference type="InterPro" id="IPR007502">
    <property type="entry name" value="Helicase-assoc_dom"/>
</dbReference>
<dbReference type="InterPro" id="IPR044066">
    <property type="entry name" value="TRIAD_supradom"/>
</dbReference>
<dbReference type="InterPro" id="IPR011709">
    <property type="entry name" value="DEAD-box_helicase_OB_fold"/>
</dbReference>
<dbReference type="SMART" id="SM00490">
    <property type="entry name" value="HELICc"/>
    <property type="match status" value="1"/>
</dbReference>
<dbReference type="Pfam" id="PF01485">
    <property type="entry name" value="IBR"/>
    <property type="match status" value="1"/>
</dbReference>
<evidence type="ECO:0000256" key="12">
    <source>
        <dbReference type="ARBA" id="ARBA00047984"/>
    </source>
</evidence>
<evidence type="ECO:0000256" key="11">
    <source>
        <dbReference type="ARBA" id="ARBA00022840"/>
    </source>
</evidence>
<dbReference type="GO" id="GO:0016787">
    <property type="term" value="F:hydrolase activity"/>
    <property type="evidence" value="ECO:0007669"/>
    <property type="project" value="UniProtKB-KW"/>
</dbReference>
<dbReference type="SMART" id="SM00487">
    <property type="entry name" value="DEXDc"/>
    <property type="match status" value="1"/>
</dbReference>
<evidence type="ECO:0000256" key="15">
    <source>
        <dbReference type="SAM" id="MobiDB-lite"/>
    </source>
</evidence>
<evidence type="ECO:0000256" key="14">
    <source>
        <dbReference type="SAM" id="Coils"/>
    </source>
</evidence>
<feature type="compositionally biased region" description="Basic and acidic residues" evidence="15">
    <location>
        <begin position="25"/>
        <end position="36"/>
    </location>
</feature>
<keyword evidence="3" id="KW-0479">Metal-binding</keyword>
<dbReference type="GO" id="GO:0003724">
    <property type="term" value="F:RNA helicase activity"/>
    <property type="evidence" value="ECO:0007669"/>
    <property type="project" value="UniProtKB-EC"/>
</dbReference>
<proteinExistence type="predicted"/>
<dbReference type="EnsemblPlants" id="AUR62003267-RA">
    <property type="protein sequence ID" value="AUR62003267-RA:cds"/>
    <property type="gene ID" value="AUR62003267"/>
</dbReference>
<dbReference type="PROSITE" id="PS00028">
    <property type="entry name" value="ZINC_FINGER_C2H2_1"/>
    <property type="match status" value="1"/>
</dbReference>
<feature type="domain" description="Helicase ATP-binding" evidence="17">
    <location>
        <begin position="272"/>
        <end position="436"/>
    </location>
</feature>
<evidence type="ECO:0000256" key="3">
    <source>
        <dbReference type="ARBA" id="ARBA00022723"/>
    </source>
</evidence>
<evidence type="ECO:0000256" key="9">
    <source>
        <dbReference type="ARBA" id="ARBA00022806"/>
    </source>
</evidence>
<reference evidence="20" key="1">
    <citation type="journal article" date="2017" name="Nature">
        <title>The genome of Chenopodium quinoa.</title>
        <authorList>
            <person name="Jarvis D.E."/>
            <person name="Ho Y.S."/>
            <person name="Lightfoot D.J."/>
            <person name="Schmoeckel S.M."/>
            <person name="Li B."/>
            <person name="Borm T.J.A."/>
            <person name="Ohyanagi H."/>
            <person name="Mineta K."/>
            <person name="Michell C.T."/>
            <person name="Saber N."/>
            <person name="Kharbatia N.M."/>
            <person name="Rupper R.R."/>
            <person name="Sharp A.R."/>
            <person name="Dally N."/>
            <person name="Boughton B.A."/>
            <person name="Woo Y.H."/>
            <person name="Gao G."/>
            <person name="Schijlen E.G.W.M."/>
            <person name="Guo X."/>
            <person name="Momin A.A."/>
            <person name="Negrao S."/>
            <person name="Al-Babili S."/>
            <person name="Gehring C."/>
            <person name="Roessner U."/>
            <person name="Jung C."/>
            <person name="Murphy K."/>
            <person name="Arold S.T."/>
            <person name="Gojobori T."/>
            <person name="van der Linden C.G."/>
            <person name="van Loo E.N."/>
            <person name="Jellen E.N."/>
            <person name="Maughan P.J."/>
            <person name="Tester M."/>
        </authorList>
    </citation>
    <scope>NUCLEOTIDE SEQUENCE [LARGE SCALE GENOMIC DNA]</scope>
    <source>
        <strain evidence="20">cv. PI 614886</strain>
    </source>
</reference>
<dbReference type="OMA" id="VEICNKC"/>
<dbReference type="PROSITE" id="PS00690">
    <property type="entry name" value="DEAH_ATP_HELICASE"/>
    <property type="match status" value="1"/>
</dbReference>
<dbReference type="InterPro" id="IPR017907">
    <property type="entry name" value="Znf_RING_CS"/>
</dbReference>
<evidence type="ECO:0000256" key="8">
    <source>
        <dbReference type="ARBA" id="ARBA00022801"/>
    </source>
</evidence>
<dbReference type="Pfam" id="PF24475">
    <property type="entry name" value="RBD_DEAH11"/>
    <property type="match status" value="1"/>
</dbReference>
<dbReference type="Pfam" id="PF24637">
    <property type="entry name" value="RRM_DEAH11"/>
    <property type="match status" value="1"/>
</dbReference>
<dbReference type="PROSITE" id="PS51194">
    <property type="entry name" value="HELICASE_CTER"/>
    <property type="match status" value="1"/>
</dbReference>
<dbReference type="Gene3D" id="1.20.120.1750">
    <property type="match status" value="1"/>
</dbReference>
<dbReference type="KEGG" id="cqi:110723608"/>
<dbReference type="PROSITE" id="PS00518">
    <property type="entry name" value="ZF_RING_1"/>
    <property type="match status" value="1"/>
</dbReference>
<evidence type="ECO:0000259" key="19">
    <source>
        <dbReference type="PROSITE" id="PS51873"/>
    </source>
</evidence>
<dbReference type="Pfam" id="PF24471">
    <property type="entry name" value="KH_DEAH11"/>
    <property type="match status" value="1"/>
</dbReference>
<feature type="domain" description="RING-type" evidence="19">
    <location>
        <begin position="1523"/>
        <end position="1732"/>
    </location>
</feature>
<reference evidence="20" key="2">
    <citation type="submission" date="2021-03" db="UniProtKB">
        <authorList>
            <consortium name="EnsemblPlants"/>
        </authorList>
    </citation>
    <scope>IDENTIFICATION</scope>
</reference>
<dbReference type="Gene3D" id="3.30.40.10">
    <property type="entry name" value="Zinc/RING finger domain, C3HC4 (zinc finger)"/>
    <property type="match status" value="1"/>
</dbReference>
<dbReference type="Proteomes" id="UP000596660">
    <property type="component" value="Unplaced"/>
</dbReference>
<dbReference type="InterPro" id="IPR014001">
    <property type="entry name" value="Helicase_ATP-bd"/>
</dbReference>
<dbReference type="InterPro" id="IPR056246">
    <property type="entry name" value="KH_DEAH11/12_1st"/>
</dbReference>
<dbReference type="PROSITE" id="PS51873">
    <property type="entry name" value="TRIAD"/>
    <property type="match status" value="1"/>
</dbReference>
<dbReference type="FunFam" id="3.40.50.300:FF:002114">
    <property type="entry name" value="ATP-dependent RNA helicase DEAH12 chloroplastic"/>
    <property type="match status" value="1"/>
</dbReference>
<dbReference type="CDD" id="cd22585">
    <property type="entry name" value="Rcat_RBR_DEAH12-like"/>
    <property type="match status" value="1"/>
</dbReference>
<dbReference type="Pfam" id="PF24638">
    <property type="entry name" value="KH_DEAH11_1st"/>
    <property type="match status" value="1"/>
</dbReference>
<dbReference type="InterPro" id="IPR035979">
    <property type="entry name" value="RBD_domain_sf"/>
</dbReference>
<comment type="catalytic activity">
    <reaction evidence="12">
        <text>ATP + H2O = ADP + phosphate + H(+)</text>
        <dbReference type="Rhea" id="RHEA:13065"/>
        <dbReference type="ChEBI" id="CHEBI:15377"/>
        <dbReference type="ChEBI" id="CHEBI:15378"/>
        <dbReference type="ChEBI" id="CHEBI:30616"/>
        <dbReference type="ChEBI" id="CHEBI:43474"/>
        <dbReference type="ChEBI" id="CHEBI:456216"/>
        <dbReference type="EC" id="3.6.4.13"/>
    </reaction>
</comment>
<dbReference type="Pfam" id="PF00271">
    <property type="entry name" value="Helicase_C"/>
    <property type="match status" value="1"/>
</dbReference>
<dbReference type="InterPro" id="IPR056244">
    <property type="entry name" value="RRM_DEAH11/12"/>
</dbReference>
<dbReference type="Pfam" id="PF00270">
    <property type="entry name" value="DEAD"/>
    <property type="match status" value="1"/>
</dbReference>
<keyword evidence="10" id="KW-0862">Zinc</keyword>
<dbReference type="CDD" id="cd00590">
    <property type="entry name" value="RRM_SF"/>
    <property type="match status" value="1"/>
</dbReference>
<dbReference type="GO" id="GO:0016740">
    <property type="term" value="F:transferase activity"/>
    <property type="evidence" value="ECO:0007669"/>
    <property type="project" value="UniProtKB-KW"/>
</dbReference>
<evidence type="ECO:0000313" key="21">
    <source>
        <dbReference type="Proteomes" id="UP000596660"/>
    </source>
</evidence>
<accession>A0A803KW59</accession>
<keyword evidence="11" id="KW-0067">ATP-binding</keyword>
<dbReference type="GO" id="GO:0003723">
    <property type="term" value="F:RNA binding"/>
    <property type="evidence" value="ECO:0007669"/>
    <property type="project" value="TreeGrafter"/>
</dbReference>
<dbReference type="InterPro" id="IPR002464">
    <property type="entry name" value="DNA/RNA_helicase_DEAH_CS"/>
</dbReference>
<keyword evidence="14" id="KW-0175">Coiled coil</keyword>
<keyword evidence="5" id="KW-0547">Nucleotide-binding</keyword>
<dbReference type="OrthoDB" id="10009520at2759"/>
<dbReference type="SUPFAM" id="SSF52540">
    <property type="entry name" value="P-loop containing nucleoside triphosphate hydrolases"/>
    <property type="match status" value="1"/>
</dbReference>
<evidence type="ECO:0000256" key="10">
    <source>
        <dbReference type="ARBA" id="ARBA00022833"/>
    </source>
</evidence>
<dbReference type="GO" id="GO:0005524">
    <property type="term" value="F:ATP binding"/>
    <property type="evidence" value="ECO:0007669"/>
    <property type="project" value="UniProtKB-KW"/>
</dbReference>
<dbReference type="InterPro" id="IPR001841">
    <property type="entry name" value="Znf_RING"/>
</dbReference>
<feature type="domain" description="Helicase C-terminal" evidence="18">
    <location>
        <begin position="471"/>
        <end position="642"/>
    </location>
</feature>
<dbReference type="InterPro" id="IPR027417">
    <property type="entry name" value="P-loop_NTPase"/>
</dbReference>
<dbReference type="SMART" id="SM00647">
    <property type="entry name" value="IBR"/>
    <property type="match status" value="2"/>
</dbReference>
<dbReference type="InterPro" id="IPR056247">
    <property type="entry name" value="KH_DEAH11/12_2nd"/>
</dbReference>
<dbReference type="InterPro" id="IPR012677">
    <property type="entry name" value="Nucleotide-bd_a/b_plait_sf"/>
</dbReference>
<keyword evidence="4" id="KW-0677">Repeat</keyword>
<dbReference type="PANTHER" id="PTHR18934:SF81">
    <property type="entry name" value="ATP-DEPENDENT RNA HELICASE DEAH11, CHLOROPLASTIC-RELATED"/>
    <property type="match status" value="1"/>
</dbReference>
<dbReference type="SMART" id="SM00847">
    <property type="entry name" value="HA2"/>
    <property type="match status" value="1"/>
</dbReference>
<dbReference type="FunFam" id="1.20.120.1080:FF:000033">
    <property type="entry name" value="RBR-type E3 ubiquitin transferase"/>
    <property type="match status" value="1"/>
</dbReference>
<feature type="region of interest" description="Disordered" evidence="15">
    <location>
        <begin position="15"/>
        <end position="36"/>
    </location>
</feature>
<dbReference type="SUPFAM" id="SSF57850">
    <property type="entry name" value="RING/U-box"/>
    <property type="match status" value="2"/>
</dbReference>
<organism evidence="20 21">
    <name type="scientific">Chenopodium quinoa</name>
    <name type="common">Quinoa</name>
    <dbReference type="NCBI Taxonomy" id="63459"/>
    <lineage>
        <taxon>Eukaryota</taxon>
        <taxon>Viridiplantae</taxon>
        <taxon>Streptophyta</taxon>
        <taxon>Embryophyta</taxon>
        <taxon>Tracheophyta</taxon>
        <taxon>Spermatophyta</taxon>
        <taxon>Magnoliopsida</taxon>
        <taxon>eudicotyledons</taxon>
        <taxon>Gunneridae</taxon>
        <taxon>Pentapetalae</taxon>
        <taxon>Caryophyllales</taxon>
        <taxon>Chenopodiaceae</taxon>
        <taxon>Chenopodioideae</taxon>
        <taxon>Atripliceae</taxon>
        <taxon>Chenopodium</taxon>
    </lineage>
</organism>
<dbReference type="SUPFAM" id="SSF54928">
    <property type="entry name" value="RNA-binding domain, RBD"/>
    <property type="match status" value="1"/>
</dbReference>
<dbReference type="GeneID" id="110723608"/>
<evidence type="ECO:0000313" key="20">
    <source>
        <dbReference type="EnsemblPlants" id="AUR62003267-RA:cds"/>
    </source>
</evidence>
<dbReference type="FunFam" id="1.20.120.1750:FF:000020">
    <property type="entry name" value="ATP-dependent RNA helicase DEAH12 chloroplastic"/>
    <property type="match status" value="1"/>
</dbReference>
<evidence type="ECO:0000256" key="6">
    <source>
        <dbReference type="ARBA" id="ARBA00022771"/>
    </source>
</evidence>
<name>A0A803KW59_CHEQI</name>
<dbReference type="PROSITE" id="PS51192">
    <property type="entry name" value="HELICASE_ATP_BIND_1"/>
    <property type="match status" value="1"/>
</dbReference>
<dbReference type="Pfam" id="PF26200">
    <property type="entry name" value="Rcat_RNF216"/>
    <property type="match status" value="1"/>
</dbReference>
<keyword evidence="6 13" id="KW-0863">Zinc-finger</keyword>
<dbReference type="Gene3D" id="1.20.120.1080">
    <property type="match status" value="1"/>
</dbReference>
<evidence type="ECO:0000256" key="4">
    <source>
        <dbReference type="ARBA" id="ARBA00022737"/>
    </source>
</evidence>
<dbReference type="Pfam" id="PF07717">
    <property type="entry name" value="OB_NTP_bind"/>
    <property type="match status" value="1"/>
</dbReference>
<dbReference type="Pfam" id="PF24641">
    <property type="entry name" value="KH_DEAH11_2nd"/>
    <property type="match status" value="1"/>
</dbReference>
<keyword evidence="21" id="KW-1185">Reference proteome</keyword>
<evidence type="ECO:0000259" key="16">
    <source>
        <dbReference type="PROSITE" id="PS50089"/>
    </source>
</evidence>
<evidence type="ECO:0000256" key="2">
    <source>
        <dbReference type="ARBA" id="ARBA00022679"/>
    </source>
</evidence>
<dbReference type="InterPro" id="IPR001650">
    <property type="entry name" value="Helicase_C-like"/>
</dbReference>
<evidence type="ECO:0000256" key="13">
    <source>
        <dbReference type="PROSITE-ProRule" id="PRU00175"/>
    </source>
</evidence>
<dbReference type="InterPro" id="IPR011545">
    <property type="entry name" value="DEAD/DEAH_box_helicase_dom"/>
</dbReference>
<dbReference type="Gramene" id="AUR62003267-RA">
    <property type="protein sequence ID" value="AUR62003267-RA:cds"/>
    <property type="gene ID" value="AUR62003267"/>
</dbReference>
<feature type="domain" description="RING-type" evidence="16">
    <location>
        <begin position="1527"/>
        <end position="1569"/>
    </location>
</feature>
<protein>
    <recommendedName>
        <fullName evidence="1">RNA helicase</fullName>
        <ecNumber evidence="1">3.6.4.13</ecNumber>
    </recommendedName>
</protein>
<keyword evidence="2" id="KW-0808">Transferase</keyword>
<evidence type="ECO:0000259" key="17">
    <source>
        <dbReference type="PROSITE" id="PS51192"/>
    </source>
</evidence>
<dbReference type="Gene3D" id="3.40.50.300">
    <property type="entry name" value="P-loop containing nucleotide triphosphate hydrolases"/>
    <property type="match status" value="2"/>
</dbReference>
<dbReference type="InterPro" id="IPR013083">
    <property type="entry name" value="Znf_RING/FYVE/PHD"/>
</dbReference>
<keyword evidence="7" id="KW-0833">Ubl conjugation pathway</keyword>
<feature type="coiled-coil region" evidence="14">
    <location>
        <begin position="151"/>
        <end position="178"/>
    </location>
</feature>
<sequence>MARICNPGFRNHSNFSSYSSRNHKSPADDHRGRPPDVLEDHCRLRPNFIVKLSPLPGDTFNYRNSGVIQSVLVKHCKFRPYDVVFEWKSSSILLYYIQWICAREGVVKFWEALFNGEHNLTPILIRNVIVPSDVDEVNDRLKPLFLAKLRGMDSGEEVKNWEEKLQSLEKEIAAVFVAMKKQQHPQLFEENRKKKEVLKSEKELIVKRIQEFKAGVRCLRCYIEGVECKGGYSPYWFHDGGFDWPRIYHLITRECRRFRDGLPVYAYRRELLREISSQQIMVLIGETGSGKSTQLVQFLADSGLVGDGSLICTQPRKIAANSLERRVKEESYGCYEDNAISCYRSFSSLQQFDAKLIYMTDHCLLQYCMNDKMLHGVSCILVDEAHERTLNTDLLLSMLKKLLPLRPDLRLIIMSATADAKQLSEYFFGCGMFSVVGRNFPVDVKYVPSFCEGISQSLIGSSGNIAPYVYDVVRLVTEIHRTEKEGTILAFLTSLMEVEWACEMLVVPDAVPLALHGKLSYEEQSQVFQDYPGKRKVIFATNVAETSLTIPGVKFVVDSGLAKESRFEPGSGMNVLRVCWISKSSANQRAGRVGRTEPGCCYRLYSLDDFTSMTAQQEPEIRRVHLGVAALKIIALGVKNISEFDFIDAPSTEAIDIAIRNLVQLGAVTSNSGNFVLTDLGRSLVKLGIEPRLGKLILGCGSVGLKKEGIVLAAVLANASSIFCRVGNLADKLKSDRLKVSFCHPHGDLFTLLSVYKAWEDVPVGKRRNQWCWDNSINAKAMQRCHDAICEWESCLKSELRIIVPSYWGWTPERVTEHDRNLTMAILASLAENVAMYSGSDQLGYKVALSGQYVQLHPACSLLMFNHRPDWVVFGELLSMSCQYLTCVTAFNQELLSALTLPPLFDVSGLASQKLQVMTLSGNGKTLLKKFCGKYNNGLTYLVSRLRSICGDERIIVEVDCDKDEIRLYTSSDDIEKVSDHVKAALDRERRSLQNECVEKCLYHGGPGAFPPVALFGSGAEIKHLELDKRCLTADVFHPNANAIDDKELLLLFESHASGVCAVHKSVIHGSEMEDKEKWGSITFLTPDAAKRAVAELNNFTFDGSLLRVNLSRATFGIDRPFSFPAVKAKLSWPRRISRGFGIVKCMAHDADLLVSQFSNLRIGERYLKCERSEKSIDSVVISGIDREASEPEILQVLRSATNRRIMDFFLVRGDAVEDPTCHACEEALFREISVFMPKGAPQINFCRVQVFPPEPKNVFMRALITFDGRLHLEAARALEEIEGKALLGFQSWQKIQCQRLFYTSVCCSSAVYSIIKRELDSLVARFNRQIGTECTLDRNANGSYRVKISATATKVVAELRRPLEELMKGKIIHHASLTPAVLQLLFSRDGITLMKSLQQEMRIYIYFDRQSLNVRMIGPSAKIVVAEEQFVQRLLNLQMNKHLEIHLRGVELPHDLMKEVVKRFGPDLHGLKEKIPETEFTLNTRRHVISICGTKEAKQKLEEIVNEIALVSGSSREPNACSEKACSICLCELEDAYQLESCMHVLCRSCLVEQCESAIKNIDSFPICCAHEGCGVPFWLVDLKSLLSSEKLDELFMASLRAFVACSYGKFKFCPSPDCPSVYQTDGPGKTGEPFVCGACYAETCTQCHLEYHPYLSCEKYKEFKEDPDSSLREWWRGKEEYVKRCPICGHTIEKSEGCNHVECKCGKHLCWVCLEYFADSDECYSHLREIHHGIT</sequence>
<evidence type="ECO:0000259" key="18">
    <source>
        <dbReference type="PROSITE" id="PS51194"/>
    </source>
</evidence>
<dbReference type="CDD" id="cd18791">
    <property type="entry name" value="SF2_C_RHA"/>
    <property type="match status" value="1"/>
</dbReference>
<keyword evidence="9" id="KW-0347">Helicase</keyword>
<dbReference type="GO" id="GO:0008270">
    <property type="term" value="F:zinc ion binding"/>
    <property type="evidence" value="ECO:0007669"/>
    <property type="project" value="UniProtKB-KW"/>
</dbReference>
<evidence type="ECO:0000256" key="1">
    <source>
        <dbReference type="ARBA" id="ARBA00012552"/>
    </source>
</evidence>
<evidence type="ECO:0000256" key="7">
    <source>
        <dbReference type="ARBA" id="ARBA00022786"/>
    </source>
</evidence>
<dbReference type="SMR" id="A0A803KW59"/>
<keyword evidence="8" id="KW-0378">Hydrolase</keyword>
<evidence type="ECO:0000256" key="5">
    <source>
        <dbReference type="ARBA" id="ARBA00022741"/>
    </source>
</evidence>
<dbReference type="PROSITE" id="PS50089">
    <property type="entry name" value="ZF_RING_2"/>
    <property type="match status" value="1"/>
</dbReference>
<dbReference type="Gene3D" id="3.30.70.330">
    <property type="match status" value="1"/>
</dbReference>
<dbReference type="InterPro" id="IPR013087">
    <property type="entry name" value="Znf_C2H2_type"/>
</dbReference>
<dbReference type="InterPro" id="IPR002867">
    <property type="entry name" value="IBR_dom"/>
</dbReference>
<dbReference type="RefSeq" id="XP_021758648.1">
    <property type="nucleotide sequence ID" value="XM_021902956.1"/>
</dbReference>
<dbReference type="InterPro" id="IPR056245">
    <property type="entry name" value="KH_DEAH11/12"/>
</dbReference>
<dbReference type="PANTHER" id="PTHR18934">
    <property type="entry name" value="ATP-DEPENDENT RNA HELICASE"/>
    <property type="match status" value="1"/>
</dbReference>
<dbReference type="CDD" id="cd20335">
    <property type="entry name" value="BRcat_RBR"/>
    <property type="match status" value="1"/>
</dbReference>
<dbReference type="EC" id="3.6.4.13" evidence="1"/>
<gene>
    <name evidence="20" type="primary">LOC110723608</name>
</gene>
<dbReference type="InterPro" id="IPR056248">
    <property type="entry name" value="RBD_DEAH11/12"/>
</dbReference>